<proteinExistence type="inferred from homology"/>
<organism evidence="4 5">
    <name type="scientific">Cordylochernes scorpioides</name>
    <dbReference type="NCBI Taxonomy" id="51811"/>
    <lineage>
        <taxon>Eukaryota</taxon>
        <taxon>Metazoa</taxon>
        <taxon>Ecdysozoa</taxon>
        <taxon>Arthropoda</taxon>
        <taxon>Chelicerata</taxon>
        <taxon>Arachnida</taxon>
        <taxon>Pseudoscorpiones</taxon>
        <taxon>Cheliferoidea</taxon>
        <taxon>Chernetidae</taxon>
        <taxon>Cordylochernes</taxon>
    </lineage>
</organism>
<dbReference type="Pfam" id="PF01214">
    <property type="entry name" value="CK_II_beta"/>
    <property type="match status" value="1"/>
</dbReference>
<evidence type="ECO:0000256" key="1">
    <source>
        <dbReference type="ARBA" id="ARBA00006941"/>
    </source>
</evidence>
<keyword evidence="3" id="KW-0732">Signal</keyword>
<dbReference type="PANTHER" id="PTHR11740:SF0">
    <property type="entry name" value="CASEIN KINASE II SUBUNIT BETA"/>
    <property type="match status" value="1"/>
</dbReference>
<dbReference type="InterPro" id="IPR035991">
    <property type="entry name" value="Casein_kinase_II_beta-like"/>
</dbReference>
<dbReference type="PANTHER" id="PTHR11740">
    <property type="entry name" value="CASEIN KINASE II SUBUNIT BETA"/>
    <property type="match status" value="1"/>
</dbReference>
<name>A0ABY6LM63_9ARAC</name>
<dbReference type="PRINTS" id="PR00472">
    <property type="entry name" value="CASNKINASEII"/>
</dbReference>
<feature type="signal peptide" evidence="3">
    <location>
        <begin position="1"/>
        <end position="19"/>
    </location>
</feature>
<keyword evidence="5" id="KW-1185">Reference proteome</keyword>
<comment type="similarity">
    <text evidence="1 2">Belongs to the casein kinase 2 subunit beta family.</text>
</comment>
<comment type="subunit">
    <text evidence="2">Tetramer of two alpha and two beta subunits.</text>
</comment>
<dbReference type="Proteomes" id="UP001235939">
    <property type="component" value="Chromosome 21"/>
</dbReference>
<protein>
    <recommendedName>
        <fullName evidence="2">Casein kinase II subunit beta</fullName>
        <shortName evidence="2">CK II beta</shortName>
    </recommendedName>
</protein>
<dbReference type="Gene3D" id="1.10.1820.10">
    <property type="entry name" value="protein kinase ck2 holoenzyme, chain C, domain 1"/>
    <property type="match status" value="1"/>
</dbReference>
<reference evidence="4 5" key="1">
    <citation type="submission" date="2022-01" db="EMBL/GenBank/DDBJ databases">
        <title>A chromosomal length assembly of Cordylochernes scorpioides.</title>
        <authorList>
            <person name="Zeh D."/>
            <person name="Zeh J."/>
        </authorList>
    </citation>
    <scope>NUCLEOTIDE SEQUENCE [LARGE SCALE GENOMIC DNA]</scope>
    <source>
        <strain evidence="4">IN4F17</strain>
        <tissue evidence="4">Whole Body</tissue>
    </source>
</reference>
<dbReference type="InterPro" id="IPR000704">
    <property type="entry name" value="Casein_kinase_II_reg-sub"/>
</dbReference>
<dbReference type="EMBL" id="CP092883">
    <property type="protein sequence ID" value="UYV82163.1"/>
    <property type="molecule type" value="Genomic_DNA"/>
</dbReference>
<dbReference type="PROSITE" id="PS01101">
    <property type="entry name" value="CK2_BETA"/>
    <property type="match status" value="1"/>
</dbReference>
<evidence type="ECO:0000256" key="3">
    <source>
        <dbReference type="SAM" id="SignalP"/>
    </source>
</evidence>
<evidence type="ECO:0000313" key="5">
    <source>
        <dbReference type="Proteomes" id="UP001235939"/>
    </source>
</evidence>
<dbReference type="InterPro" id="IPR016149">
    <property type="entry name" value="Casein_kin_II_reg-sub_N"/>
</dbReference>
<dbReference type="SUPFAM" id="SSF57798">
    <property type="entry name" value="Casein kinase II beta subunit"/>
    <property type="match status" value="1"/>
</dbReference>
<dbReference type="SMART" id="SM01085">
    <property type="entry name" value="CK_II_beta"/>
    <property type="match status" value="1"/>
</dbReference>
<evidence type="ECO:0000256" key="2">
    <source>
        <dbReference type="RuleBase" id="RU361268"/>
    </source>
</evidence>
<gene>
    <name evidence="4" type="ORF">LAZ67_21001184</name>
</gene>
<evidence type="ECO:0000313" key="4">
    <source>
        <dbReference type="EMBL" id="UYV82163.1"/>
    </source>
</evidence>
<sequence length="293" mass="33646">MKSGNVWIHWLCLIIVGQAEYSWREEYAVYLVGTTRSGMSCYNRTKGSQIDAGFRDIAIDPCLVACDYLVFPFRNKMTENIFNTPNKLICKVDYTYLTDPSTICGLEDYIENFHPAVEVLIGHNTLQEQALISGITENELDKSLECLFGMIHARYILTTDGMGKMLTKFLNGHFGHCPRIFCDDQSVLPIGLCDLPKISTVKTYCPKCLDVYHPDIEDKIDGAYFGPTFPHLFFMNFPHLRPHTPNRFYFPKIFGFKIHPTAYCDRMEDTTSHALKDMRRQGDSNNIDYINKV</sequence>
<dbReference type="Gene3D" id="2.20.25.20">
    <property type="match status" value="1"/>
</dbReference>
<accession>A0ABY6LM63</accession>
<feature type="chain" id="PRO_5045543694" description="Casein kinase II subunit beta" evidence="3">
    <location>
        <begin position="20"/>
        <end position="293"/>
    </location>
</feature>